<dbReference type="Proteomes" id="UP000177269">
    <property type="component" value="Unassembled WGS sequence"/>
</dbReference>
<sequence length="149" mass="17223">MPASESTLVRVERALPKIIEEFGTPCYVYDEQGIMERGEELKRAMRNVRGRFRQYYAVKAWNNPANLRLQRDMGFGFDCSSPYELELAERIGARGKDIMFTSNNSRPEWFDQANRLGAIINLDDVYKNQTLSLAEKRQETICDFGVTLI</sequence>
<proteinExistence type="predicted"/>
<evidence type="ECO:0000256" key="2">
    <source>
        <dbReference type="ARBA" id="ARBA00022898"/>
    </source>
</evidence>
<evidence type="ECO:0000313" key="4">
    <source>
        <dbReference type="EMBL" id="OHA42455.1"/>
    </source>
</evidence>
<dbReference type="InterPro" id="IPR009006">
    <property type="entry name" value="Ala_racemase/Decarboxylase_C"/>
</dbReference>
<dbReference type="Gene3D" id="2.40.37.10">
    <property type="entry name" value="Lyase, Ornithine Decarboxylase, Chain A, domain 1"/>
    <property type="match status" value="1"/>
</dbReference>
<dbReference type="AlphaFoldDB" id="A0A1G2P281"/>
<dbReference type="PANTHER" id="PTHR43727">
    <property type="entry name" value="DIAMINOPIMELATE DECARBOXYLASE"/>
    <property type="match status" value="1"/>
</dbReference>
<reference evidence="4 5" key="1">
    <citation type="journal article" date="2016" name="Nat. Commun.">
        <title>Thousands of microbial genomes shed light on interconnected biogeochemical processes in an aquifer system.</title>
        <authorList>
            <person name="Anantharaman K."/>
            <person name="Brown C.T."/>
            <person name="Hug L.A."/>
            <person name="Sharon I."/>
            <person name="Castelle C.J."/>
            <person name="Probst A.J."/>
            <person name="Thomas B.C."/>
            <person name="Singh A."/>
            <person name="Wilkins M.J."/>
            <person name="Karaoz U."/>
            <person name="Brodie E.L."/>
            <person name="Williams K.H."/>
            <person name="Hubbard S.S."/>
            <person name="Banfield J.F."/>
        </authorList>
    </citation>
    <scope>NUCLEOTIDE SEQUENCE [LARGE SCALE GENOMIC DNA]</scope>
</reference>
<evidence type="ECO:0000256" key="1">
    <source>
        <dbReference type="ARBA" id="ARBA00001933"/>
    </source>
</evidence>
<keyword evidence="2" id="KW-0663">Pyridoxal phosphate</keyword>
<dbReference type="GO" id="GO:0009089">
    <property type="term" value="P:lysine biosynthetic process via diaminopimelate"/>
    <property type="evidence" value="ECO:0007669"/>
    <property type="project" value="TreeGrafter"/>
</dbReference>
<evidence type="ECO:0000259" key="3">
    <source>
        <dbReference type="Pfam" id="PF02784"/>
    </source>
</evidence>
<comment type="caution">
    <text evidence="4">The sequence shown here is derived from an EMBL/GenBank/DDBJ whole genome shotgun (WGS) entry which is preliminary data.</text>
</comment>
<organism evidence="4 5">
    <name type="scientific">Candidatus Taylorbacteria bacterium RIFCSPLOWO2_12_FULL_43_20</name>
    <dbReference type="NCBI Taxonomy" id="1802332"/>
    <lineage>
        <taxon>Bacteria</taxon>
        <taxon>Candidatus Tayloriibacteriota</taxon>
    </lineage>
</organism>
<dbReference type="SUPFAM" id="SSF51419">
    <property type="entry name" value="PLP-binding barrel"/>
    <property type="match status" value="1"/>
</dbReference>
<accession>A0A1G2P281</accession>
<dbReference type="Pfam" id="PF02784">
    <property type="entry name" value="Orn_Arg_deC_N"/>
    <property type="match status" value="1"/>
</dbReference>
<name>A0A1G2P281_9BACT</name>
<dbReference type="InterPro" id="IPR029066">
    <property type="entry name" value="PLP-binding_barrel"/>
</dbReference>
<dbReference type="InterPro" id="IPR022644">
    <property type="entry name" value="De-COase2_N"/>
</dbReference>
<dbReference type="Gene3D" id="3.20.20.10">
    <property type="entry name" value="Alanine racemase"/>
    <property type="match status" value="1"/>
</dbReference>
<comment type="cofactor">
    <cofactor evidence="1">
        <name>pyridoxal 5'-phosphate</name>
        <dbReference type="ChEBI" id="CHEBI:597326"/>
    </cofactor>
</comment>
<protein>
    <recommendedName>
        <fullName evidence="3">Orn/DAP/Arg decarboxylase 2 N-terminal domain-containing protein</fullName>
    </recommendedName>
</protein>
<gene>
    <name evidence="4" type="ORF">A3G52_04560</name>
</gene>
<evidence type="ECO:0000313" key="5">
    <source>
        <dbReference type="Proteomes" id="UP000177269"/>
    </source>
</evidence>
<feature type="domain" description="Orn/DAP/Arg decarboxylase 2 N-terminal" evidence="3">
    <location>
        <begin position="43"/>
        <end position="125"/>
    </location>
</feature>
<dbReference type="PANTHER" id="PTHR43727:SF2">
    <property type="entry name" value="GROUP IV DECARBOXYLASE"/>
    <property type="match status" value="1"/>
</dbReference>
<dbReference type="GO" id="GO:0008836">
    <property type="term" value="F:diaminopimelate decarboxylase activity"/>
    <property type="evidence" value="ECO:0007669"/>
    <property type="project" value="TreeGrafter"/>
</dbReference>
<dbReference type="EMBL" id="MHSK01000011">
    <property type="protein sequence ID" value="OHA42455.1"/>
    <property type="molecule type" value="Genomic_DNA"/>
</dbReference>